<dbReference type="InterPro" id="IPR010505">
    <property type="entry name" value="MoaA_twitch"/>
</dbReference>
<feature type="binding site" evidence="12">
    <location>
        <position position="261"/>
    </location>
    <ligand>
        <name>[4Fe-4S] cluster</name>
        <dbReference type="ChEBI" id="CHEBI:49883"/>
        <label>2</label>
        <note>4Fe-4S-substrate</note>
    </ligand>
</feature>
<keyword evidence="9 12" id="KW-0501">Molybdenum cofactor biosynthesis</keyword>
<evidence type="ECO:0000256" key="12">
    <source>
        <dbReference type="HAMAP-Rule" id="MF_01225"/>
    </source>
</evidence>
<dbReference type="SUPFAM" id="SSF102114">
    <property type="entry name" value="Radical SAM enzymes"/>
    <property type="match status" value="1"/>
</dbReference>
<evidence type="ECO:0000256" key="11">
    <source>
        <dbReference type="ARBA" id="ARBA00048697"/>
    </source>
</evidence>
<dbReference type="PROSITE" id="PS01305">
    <property type="entry name" value="MOAA_NIFB_PQQE"/>
    <property type="match status" value="1"/>
</dbReference>
<dbReference type="InterPro" id="IPR058240">
    <property type="entry name" value="rSAM_sf"/>
</dbReference>
<dbReference type="InterPro" id="IPR000385">
    <property type="entry name" value="MoaA_NifB_PqqE_Fe-S-bd_CS"/>
</dbReference>
<dbReference type="Pfam" id="PF04055">
    <property type="entry name" value="Radical_SAM"/>
    <property type="match status" value="1"/>
</dbReference>
<dbReference type="PROSITE" id="PS51918">
    <property type="entry name" value="RADICAL_SAM"/>
    <property type="match status" value="1"/>
</dbReference>
<dbReference type="GeneID" id="35294422"/>
<feature type="binding site" evidence="12">
    <location>
        <position position="74"/>
    </location>
    <ligand>
        <name>S-adenosyl-L-methionine</name>
        <dbReference type="ChEBI" id="CHEBI:59789"/>
    </ligand>
</feature>
<dbReference type="CDD" id="cd21117">
    <property type="entry name" value="Twitch_MoaA"/>
    <property type="match status" value="1"/>
</dbReference>
<dbReference type="EMBL" id="CP021059">
    <property type="protein sequence ID" value="ARQ05939.1"/>
    <property type="molecule type" value="Genomic_DNA"/>
</dbReference>
<feature type="binding site" evidence="12">
    <location>
        <position position="258"/>
    </location>
    <ligand>
        <name>[4Fe-4S] cluster</name>
        <dbReference type="ChEBI" id="CHEBI:49883"/>
        <label>2</label>
        <note>4Fe-4S-substrate</note>
    </ligand>
</feature>
<evidence type="ECO:0000256" key="3">
    <source>
        <dbReference type="ARBA" id="ARBA00022691"/>
    </source>
</evidence>
<feature type="binding site" evidence="12">
    <location>
        <position position="23"/>
    </location>
    <ligand>
        <name>[4Fe-4S] cluster</name>
        <dbReference type="ChEBI" id="CHEBI:49883"/>
        <label>1</label>
        <note>4Fe-4S-S-AdoMet</note>
    </ligand>
</feature>
<sequence length="336" mass="38467">MEQITDKLGRPIRDLRISVTDRCNFRCTYCMPKEIFGDDYVFLPKDELLTFEELTRIAKVYAQLGVKKVRITGGEPLLRRDLPDLIRAINEIEGIEDIGLTTNGMLLKKHGQALFDAGLRRINVSLDALDETFEAVNGRGIKAEQILEQIDYAVSIGLEVKVNMVIQKGMNDHQMIPMVEYFKNKNITLRFIEFMDVGNDNGWNFDKVVTKQEMIDHISEHFNIKREPPKYFGEVAKYYIHDNGAKLGFITSVSESFCSTCTRTRLSSDGKLFGCLFATDGYDLKAFIRSGITDEALKNKLVTLWSQRADRYSDERTAETVKQRKKKKINMNYIGG</sequence>
<comment type="cofactor">
    <cofactor evidence="12">
        <name>[4Fe-4S] cluster</name>
        <dbReference type="ChEBI" id="CHEBI:49883"/>
    </cofactor>
    <text evidence="12">Binds 2 [4Fe-4S] clusters. Binds 1 [4Fe-4S] cluster coordinated with 3 cysteines and an exchangeable S-adenosyl-L-methionine and 1 [4Fe-4S] cluster coordinated with 3 cysteines and the GTP-derived substrate.</text>
</comment>
<dbReference type="GO" id="GO:0006777">
    <property type="term" value="P:Mo-molybdopterin cofactor biosynthetic process"/>
    <property type="evidence" value="ECO:0007669"/>
    <property type="project" value="UniProtKB-UniRule"/>
</dbReference>
<keyword evidence="6 12" id="KW-0408">Iron</keyword>
<comment type="catalytic activity">
    <reaction evidence="11 12">
        <text>GTP + AH2 + S-adenosyl-L-methionine = (8S)-3',8-cyclo-7,8-dihydroguanosine 5'-triphosphate + 5'-deoxyadenosine + L-methionine + A + H(+)</text>
        <dbReference type="Rhea" id="RHEA:49576"/>
        <dbReference type="ChEBI" id="CHEBI:13193"/>
        <dbReference type="ChEBI" id="CHEBI:15378"/>
        <dbReference type="ChEBI" id="CHEBI:17319"/>
        <dbReference type="ChEBI" id="CHEBI:17499"/>
        <dbReference type="ChEBI" id="CHEBI:37565"/>
        <dbReference type="ChEBI" id="CHEBI:57844"/>
        <dbReference type="ChEBI" id="CHEBI:59789"/>
        <dbReference type="ChEBI" id="CHEBI:131766"/>
        <dbReference type="EC" id="4.1.99.22"/>
    </reaction>
</comment>
<feature type="domain" description="Radical SAM core" evidence="13">
    <location>
        <begin position="7"/>
        <end position="225"/>
    </location>
</feature>
<evidence type="ECO:0000259" key="13">
    <source>
        <dbReference type="PROSITE" id="PS51918"/>
    </source>
</evidence>
<feature type="binding site" evidence="12">
    <location>
        <position position="29"/>
    </location>
    <ligand>
        <name>S-adenosyl-L-methionine</name>
        <dbReference type="ChEBI" id="CHEBI:59789"/>
    </ligand>
</feature>
<keyword evidence="4 12" id="KW-0479">Metal-binding</keyword>
<feature type="binding site" evidence="12">
    <location>
        <position position="161"/>
    </location>
    <ligand>
        <name>GTP</name>
        <dbReference type="ChEBI" id="CHEBI:37565"/>
    </ligand>
</feature>
<dbReference type="STRING" id="1855823.MCCS_02700"/>
<dbReference type="InterPro" id="IPR050105">
    <property type="entry name" value="MoCo_biosynth_MoaA/MoaC"/>
</dbReference>
<name>A0A1W7A8J5_9STAP</name>
<evidence type="ECO:0000256" key="5">
    <source>
        <dbReference type="ARBA" id="ARBA00022741"/>
    </source>
</evidence>
<evidence type="ECO:0000256" key="6">
    <source>
        <dbReference type="ARBA" id="ARBA00023004"/>
    </source>
</evidence>
<dbReference type="HAMAP" id="MF_01225_B">
    <property type="entry name" value="MoaA_B"/>
    <property type="match status" value="1"/>
</dbReference>
<dbReference type="SFLD" id="SFLDG01067">
    <property type="entry name" value="SPASM/twitch_domain_containing"/>
    <property type="match status" value="1"/>
</dbReference>
<dbReference type="PANTHER" id="PTHR22960:SF0">
    <property type="entry name" value="MOLYBDENUM COFACTOR BIOSYNTHESIS PROTEIN 1"/>
    <property type="match status" value="1"/>
</dbReference>
<dbReference type="GO" id="GO:0005525">
    <property type="term" value="F:GTP binding"/>
    <property type="evidence" value="ECO:0007669"/>
    <property type="project" value="UniProtKB-UniRule"/>
</dbReference>
<dbReference type="SMART" id="SM00729">
    <property type="entry name" value="Elp3"/>
    <property type="match status" value="1"/>
</dbReference>
<comment type="similarity">
    <text evidence="12">Belongs to the radical SAM superfamily. MoaA family.</text>
</comment>
<dbReference type="Gene3D" id="3.20.20.70">
    <property type="entry name" value="Aldolase class I"/>
    <property type="match status" value="1"/>
</dbReference>
<keyword evidence="8 12" id="KW-0342">GTP-binding</keyword>
<dbReference type="GO" id="GO:1904047">
    <property type="term" value="F:S-adenosyl-L-methionine binding"/>
    <property type="evidence" value="ECO:0007669"/>
    <property type="project" value="UniProtKB-UniRule"/>
</dbReference>
<keyword evidence="10 12" id="KW-0456">Lyase</keyword>
<evidence type="ECO:0000256" key="10">
    <source>
        <dbReference type="ARBA" id="ARBA00023239"/>
    </source>
</evidence>
<evidence type="ECO:0000256" key="7">
    <source>
        <dbReference type="ARBA" id="ARBA00023014"/>
    </source>
</evidence>
<evidence type="ECO:0000313" key="15">
    <source>
        <dbReference type="Proteomes" id="UP000194154"/>
    </source>
</evidence>
<feature type="binding site" evidence="12">
    <location>
        <position position="101"/>
    </location>
    <ligand>
        <name>GTP</name>
        <dbReference type="ChEBI" id="CHEBI:37565"/>
    </ligand>
</feature>
<dbReference type="GO" id="GO:0061799">
    <property type="term" value="F:cyclic pyranopterin monophosphate synthase activity"/>
    <property type="evidence" value="ECO:0007669"/>
    <property type="project" value="TreeGrafter"/>
</dbReference>
<dbReference type="InterPro" id="IPR040064">
    <property type="entry name" value="MoaA-like"/>
</dbReference>
<dbReference type="EC" id="4.1.99.22" evidence="1 12"/>
<dbReference type="SFLD" id="SFLDS00029">
    <property type="entry name" value="Radical_SAM"/>
    <property type="match status" value="1"/>
</dbReference>
<comment type="pathway">
    <text evidence="12">Cofactor biosynthesis; molybdopterin biosynthesis.</text>
</comment>
<dbReference type="Proteomes" id="UP000194154">
    <property type="component" value="Chromosome"/>
</dbReference>
<feature type="binding site" evidence="12">
    <location>
        <begin position="263"/>
        <end position="265"/>
    </location>
    <ligand>
        <name>GTP</name>
        <dbReference type="ChEBI" id="CHEBI:37565"/>
    </ligand>
</feature>
<dbReference type="CDD" id="cd01335">
    <property type="entry name" value="Radical_SAM"/>
    <property type="match status" value="1"/>
</dbReference>
<gene>
    <name evidence="12 14" type="primary">moaA</name>
    <name evidence="14" type="ORF">MCCS_02700</name>
</gene>
<keyword evidence="2 12" id="KW-0004">4Fe-4S</keyword>
<dbReference type="Pfam" id="PF06463">
    <property type="entry name" value="Mob_synth_C"/>
    <property type="match status" value="1"/>
</dbReference>
<organism evidence="14 15">
    <name type="scientific">Macrococcoides canis</name>
    <dbReference type="NCBI Taxonomy" id="1855823"/>
    <lineage>
        <taxon>Bacteria</taxon>
        <taxon>Bacillati</taxon>
        <taxon>Bacillota</taxon>
        <taxon>Bacilli</taxon>
        <taxon>Bacillales</taxon>
        <taxon>Staphylococcaceae</taxon>
        <taxon>Macrococcoides</taxon>
    </lineage>
</organism>
<dbReference type="GO" id="GO:0051539">
    <property type="term" value="F:4 iron, 4 sulfur cluster binding"/>
    <property type="evidence" value="ECO:0007669"/>
    <property type="project" value="UniProtKB-UniRule"/>
</dbReference>
<keyword evidence="5 12" id="KW-0547">Nucleotide-binding</keyword>
<keyword evidence="3 12" id="KW-0949">S-adenosyl-L-methionine</keyword>
<dbReference type="InterPro" id="IPR013785">
    <property type="entry name" value="Aldolase_TIM"/>
</dbReference>
<dbReference type="KEGG" id="mcak:MCCS_02700"/>
<reference evidence="14 15" key="1">
    <citation type="journal article" date="2017" name="Int. J. Syst. Evol. Microbiol.">
        <title>Macrococcus canis sp. nov., a skin bacterium associated with infections in dogs.</title>
        <authorList>
            <person name="Gobeli Brawand S."/>
            <person name="Cotting K."/>
            <person name="Gomez-Sanz E."/>
            <person name="Collaud A."/>
            <person name="Thomann A."/>
            <person name="Brodard I."/>
            <person name="Rodriguez-Campos S."/>
            <person name="Strauss C."/>
            <person name="Perreten V."/>
        </authorList>
    </citation>
    <scope>NUCLEOTIDE SEQUENCE [LARGE SCALE GENOMIC DNA]</scope>
    <source>
        <strain evidence="14 15">KM45013</strain>
    </source>
</reference>
<dbReference type="InterPro" id="IPR006638">
    <property type="entry name" value="Elp3/MiaA/NifB-like_rSAM"/>
</dbReference>
<dbReference type="NCBIfam" id="TIGR02666">
    <property type="entry name" value="moaA"/>
    <property type="match status" value="1"/>
</dbReference>
<protein>
    <recommendedName>
        <fullName evidence="1 12">GTP 3',8-cyclase</fullName>
        <ecNumber evidence="1 12">4.1.99.22</ecNumber>
    </recommendedName>
    <alternativeName>
        <fullName evidence="12">Molybdenum cofactor biosynthesis protein A</fullName>
    </alternativeName>
</protein>
<keyword evidence="7 12" id="KW-0411">Iron-sulfur</keyword>
<evidence type="ECO:0000313" key="14">
    <source>
        <dbReference type="EMBL" id="ARQ05939.1"/>
    </source>
</evidence>
<evidence type="ECO:0000256" key="2">
    <source>
        <dbReference type="ARBA" id="ARBA00022485"/>
    </source>
</evidence>
<evidence type="ECO:0000256" key="8">
    <source>
        <dbReference type="ARBA" id="ARBA00023134"/>
    </source>
</evidence>
<feature type="binding site" evidence="12">
    <location>
        <position position="16"/>
    </location>
    <ligand>
        <name>GTP</name>
        <dbReference type="ChEBI" id="CHEBI:37565"/>
    </ligand>
</feature>
<feature type="binding site" evidence="12">
    <location>
        <position position="30"/>
    </location>
    <ligand>
        <name>[4Fe-4S] cluster</name>
        <dbReference type="ChEBI" id="CHEBI:49883"/>
        <label>1</label>
        <note>4Fe-4S-S-AdoMet</note>
    </ligand>
</feature>
<comment type="subunit">
    <text evidence="12">Monomer and homodimer.</text>
</comment>
<evidence type="ECO:0000256" key="1">
    <source>
        <dbReference type="ARBA" id="ARBA00012167"/>
    </source>
</evidence>
<dbReference type="RefSeq" id="WP_086041649.1">
    <property type="nucleotide sequence ID" value="NZ_CBCRZA010000003.1"/>
</dbReference>
<dbReference type="OrthoDB" id="9763993at2"/>
<dbReference type="PANTHER" id="PTHR22960">
    <property type="entry name" value="MOLYBDOPTERIN COFACTOR SYNTHESIS PROTEIN A"/>
    <property type="match status" value="1"/>
</dbReference>
<dbReference type="AlphaFoldDB" id="A0A1W7A8J5"/>
<feature type="binding site" evidence="12">
    <location>
        <position position="27"/>
    </location>
    <ligand>
        <name>[4Fe-4S] cluster</name>
        <dbReference type="ChEBI" id="CHEBI:49883"/>
        <label>1</label>
        <note>4Fe-4S-S-AdoMet</note>
    </ligand>
</feature>
<feature type="binding site" evidence="12">
    <location>
        <position position="195"/>
    </location>
    <ligand>
        <name>S-adenosyl-L-methionine</name>
        <dbReference type="ChEBI" id="CHEBI:59789"/>
    </ligand>
</feature>
<keyword evidence="15" id="KW-1185">Reference proteome</keyword>
<feature type="binding site" evidence="12">
    <location>
        <position position="275"/>
    </location>
    <ligand>
        <name>[4Fe-4S] cluster</name>
        <dbReference type="ChEBI" id="CHEBI:49883"/>
        <label>2</label>
        <note>4Fe-4S-substrate</note>
    </ligand>
</feature>
<dbReference type="InterPro" id="IPR013483">
    <property type="entry name" value="MoaA"/>
</dbReference>
<comment type="function">
    <text evidence="12">Catalyzes the cyclization of GTP to (8S)-3',8-cyclo-7,8-dihydroguanosine 5'-triphosphate.</text>
</comment>
<dbReference type="InterPro" id="IPR007197">
    <property type="entry name" value="rSAM"/>
</dbReference>
<dbReference type="SFLD" id="SFLDG01383">
    <property type="entry name" value="cyclic_pyranopterin_phosphate"/>
    <property type="match status" value="1"/>
</dbReference>
<accession>A0A1W7A8J5</accession>
<feature type="binding site" evidence="12">
    <location>
        <position position="125"/>
    </location>
    <ligand>
        <name>S-adenosyl-L-methionine</name>
        <dbReference type="ChEBI" id="CHEBI:59789"/>
    </ligand>
</feature>
<dbReference type="GO" id="GO:0061798">
    <property type="term" value="F:GTP 3',8'-cyclase activity"/>
    <property type="evidence" value="ECO:0007669"/>
    <property type="project" value="UniProtKB-UniRule"/>
</dbReference>
<dbReference type="GO" id="GO:0046872">
    <property type="term" value="F:metal ion binding"/>
    <property type="evidence" value="ECO:0007669"/>
    <property type="project" value="UniProtKB-KW"/>
</dbReference>
<feature type="binding site" evidence="12">
    <location>
        <position position="70"/>
    </location>
    <ligand>
        <name>GTP</name>
        <dbReference type="ChEBI" id="CHEBI:37565"/>
    </ligand>
</feature>
<evidence type="ECO:0000256" key="4">
    <source>
        <dbReference type="ARBA" id="ARBA00022723"/>
    </source>
</evidence>
<proteinExistence type="inferred from homology"/>
<dbReference type="SFLD" id="SFLDG01386">
    <property type="entry name" value="main_SPASM_domain-containing"/>
    <property type="match status" value="1"/>
</dbReference>
<dbReference type="UniPathway" id="UPA00344"/>
<evidence type="ECO:0000256" key="9">
    <source>
        <dbReference type="ARBA" id="ARBA00023150"/>
    </source>
</evidence>